<evidence type="ECO:0008006" key="2">
    <source>
        <dbReference type="Google" id="ProtNLM"/>
    </source>
</evidence>
<dbReference type="InterPro" id="IPR003669">
    <property type="entry name" value="Thymidylate_synthase_ThyX"/>
</dbReference>
<evidence type="ECO:0000313" key="1">
    <source>
        <dbReference type="EMBL" id="HEX70592.1"/>
    </source>
</evidence>
<dbReference type="InterPro" id="IPR036098">
    <property type="entry name" value="Thymidylate_synthase_ThyX_sf"/>
</dbReference>
<dbReference type="AlphaFoldDB" id="A0A7C3A801"/>
<gene>
    <name evidence="1" type="ORF">ENP13_05045</name>
</gene>
<dbReference type="Pfam" id="PF02511">
    <property type="entry name" value="Thy1"/>
    <property type="match status" value="1"/>
</dbReference>
<dbReference type="PANTHER" id="PTHR34934:SF1">
    <property type="entry name" value="FLAVIN-DEPENDENT THYMIDYLATE SYNTHASE"/>
    <property type="match status" value="1"/>
</dbReference>
<proteinExistence type="predicted"/>
<dbReference type="Gene3D" id="3.30.1360.170">
    <property type="match status" value="1"/>
</dbReference>
<dbReference type="GO" id="GO:0070402">
    <property type="term" value="F:NADPH binding"/>
    <property type="evidence" value="ECO:0007669"/>
    <property type="project" value="TreeGrafter"/>
</dbReference>
<dbReference type="GO" id="GO:0004799">
    <property type="term" value="F:thymidylate synthase activity"/>
    <property type="evidence" value="ECO:0007669"/>
    <property type="project" value="TreeGrafter"/>
</dbReference>
<reference evidence="1" key="1">
    <citation type="journal article" date="2020" name="mSystems">
        <title>Genome- and Community-Level Interaction Insights into Carbon Utilization and Element Cycling Functions of Hydrothermarchaeota in Hydrothermal Sediment.</title>
        <authorList>
            <person name="Zhou Z."/>
            <person name="Liu Y."/>
            <person name="Xu W."/>
            <person name="Pan J."/>
            <person name="Luo Z.H."/>
            <person name="Li M."/>
        </authorList>
    </citation>
    <scope>NUCLEOTIDE SEQUENCE [LARGE SCALE GENOMIC DNA]</scope>
    <source>
        <strain evidence="1">SpSt-192</strain>
    </source>
</reference>
<dbReference type="SUPFAM" id="SSF69796">
    <property type="entry name" value="Thymidylate synthase-complementing protein Thy1"/>
    <property type="match status" value="1"/>
</dbReference>
<comment type="caution">
    <text evidence="1">The sequence shown here is derived from an EMBL/GenBank/DDBJ whole genome shotgun (WGS) entry which is preliminary data.</text>
</comment>
<dbReference type="PANTHER" id="PTHR34934">
    <property type="entry name" value="FLAVIN-DEPENDENT THYMIDYLATE SYNTHASE"/>
    <property type="match status" value="1"/>
</dbReference>
<protein>
    <recommendedName>
        <fullName evidence="2">FAD-dependent thymidylate synthase</fullName>
    </recommendedName>
</protein>
<dbReference type="GO" id="GO:0006231">
    <property type="term" value="P:dTMP biosynthetic process"/>
    <property type="evidence" value="ECO:0007669"/>
    <property type="project" value="InterPro"/>
</dbReference>
<dbReference type="GO" id="GO:0050660">
    <property type="term" value="F:flavin adenine dinucleotide binding"/>
    <property type="evidence" value="ECO:0007669"/>
    <property type="project" value="InterPro"/>
</dbReference>
<accession>A0A7C3A801</accession>
<organism evidence="1">
    <name type="scientific">Thermorudis sp</name>
    <dbReference type="NCBI Taxonomy" id="1969470"/>
    <lineage>
        <taxon>Bacteria</taxon>
        <taxon>Pseudomonadati</taxon>
        <taxon>Thermomicrobiota</taxon>
        <taxon>Thermomicrobia</taxon>
        <taxon>Thermomicrobia incertae sedis</taxon>
        <taxon>Thermorudis</taxon>
    </lineage>
</organism>
<dbReference type="PROSITE" id="PS51331">
    <property type="entry name" value="THYX"/>
    <property type="match status" value="1"/>
</dbReference>
<name>A0A7C3A801_9BACT</name>
<dbReference type="GO" id="GO:0050797">
    <property type="term" value="F:thymidylate synthase (FAD) activity"/>
    <property type="evidence" value="ECO:0007669"/>
    <property type="project" value="InterPro"/>
</dbReference>
<dbReference type="EMBL" id="DSID01000393">
    <property type="protein sequence ID" value="HEX70592.1"/>
    <property type="molecule type" value="Genomic_DNA"/>
</dbReference>
<sequence>MAALLRPRVAPTLVRYTAPSAYEMETAVALEEAARQYLAPLGPPDRTRAVELAEPSEDPVEEIVSTLLYRHDVEGHSYRQVREAVSAMSEAQRQEVFDLSVRRRGRHDDMLREHRCGYTLVFDVLVDLGAFRDLHRHRRCIQVAQPYTWGHGPDGVEDIFLAGLGPEAGAAALADGLGRAYETALRAAARAAAEVARHTARGADYLLPLAYRTRCLFKMDWAQAAYLIELRTGTGGHFSYRRIAWEMYQELRRRYPALAGPIRAHDPREAVDLLAR</sequence>